<dbReference type="SUPFAM" id="SSF74653">
    <property type="entry name" value="TolA/TonB C-terminal domain"/>
    <property type="match status" value="1"/>
</dbReference>
<dbReference type="RefSeq" id="WP_301189478.1">
    <property type="nucleotide sequence ID" value="NZ_JAPDPJ010000007.1"/>
</dbReference>
<evidence type="ECO:0000256" key="5">
    <source>
        <dbReference type="SAM" id="MobiDB-lite"/>
    </source>
</evidence>
<accession>A0AAE3M315</accession>
<organism evidence="7 8">
    <name type="scientific">Plebeiibacterium sediminum</name>
    <dbReference type="NCBI Taxonomy" id="2992112"/>
    <lineage>
        <taxon>Bacteria</taxon>
        <taxon>Pseudomonadati</taxon>
        <taxon>Bacteroidota</taxon>
        <taxon>Bacteroidia</taxon>
        <taxon>Marinilabiliales</taxon>
        <taxon>Marinilabiliaceae</taxon>
        <taxon>Plebeiibacterium</taxon>
    </lineage>
</organism>
<sequence>MQKKYNRHGIIGSIVFHIIVLLLLIFFGLKTVPQQEEGILVNLGNVQTGLGEIEPPKSSAQPTPSQPQQTTPPPAPKEKSEPKAEESIKTQDYDEAPEIKSAEQKKKEEEDRLKKQKEEQERKIQEELDRKAKEEADRKAKEEAEAKRIAEAERLRKEEEARKEREEKQRIADDARNKVSGAFGKSNNNSSSEGDAGGSGNQGYVTGDPNSKNRTGSGLGNSGSGFDLTGRSLVGSLPQPSYSIQEEGIVVVQVTVDKYGKVVSAEFQLKGSTTQNSTLKKAAIEAAKKAKFNSDPNASAFQKGTITYHFVLN</sequence>
<evidence type="ECO:0000256" key="3">
    <source>
        <dbReference type="ARBA" id="ARBA00022989"/>
    </source>
</evidence>
<evidence type="ECO:0000313" key="8">
    <source>
        <dbReference type="Proteomes" id="UP001209229"/>
    </source>
</evidence>
<keyword evidence="3 6" id="KW-1133">Transmembrane helix</keyword>
<comment type="caution">
    <text evidence="7">The sequence shown here is derived from an EMBL/GenBank/DDBJ whole genome shotgun (WGS) entry which is preliminary data.</text>
</comment>
<dbReference type="AlphaFoldDB" id="A0AAE3M315"/>
<feature type="compositionally biased region" description="Low complexity" evidence="5">
    <location>
        <begin position="56"/>
        <end position="69"/>
    </location>
</feature>
<dbReference type="Gene3D" id="3.30.1150.10">
    <property type="match status" value="1"/>
</dbReference>
<evidence type="ECO:0000313" key="7">
    <source>
        <dbReference type="EMBL" id="MCW3785907.1"/>
    </source>
</evidence>
<protein>
    <submittedName>
        <fullName evidence="7">Cell envelope integrity protein TolA</fullName>
    </submittedName>
</protein>
<keyword evidence="4 6" id="KW-0472">Membrane</keyword>
<feature type="transmembrane region" description="Helical" evidence="6">
    <location>
        <begin position="9"/>
        <end position="29"/>
    </location>
</feature>
<dbReference type="InterPro" id="IPR006260">
    <property type="entry name" value="TonB/TolA_C"/>
</dbReference>
<proteinExistence type="predicted"/>
<evidence type="ECO:0000256" key="2">
    <source>
        <dbReference type="ARBA" id="ARBA00022692"/>
    </source>
</evidence>
<evidence type="ECO:0000256" key="6">
    <source>
        <dbReference type="SAM" id="Phobius"/>
    </source>
</evidence>
<dbReference type="Proteomes" id="UP001209229">
    <property type="component" value="Unassembled WGS sequence"/>
</dbReference>
<feature type="compositionally biased region" description="Basic and acidic residues" evidence="5">
    <location>
        <begin position="76"/>
        <end position="177"/>
    </location>
</feature>
<keyword evidence="8" id="KW-1185">Reference proteome</keyword>
<evidence type="ECO:0000256" key="4">
    <source>
        <dbReference type="ARBA" id="ARBA00023136"/>
    </source>
</evidence>
<dbReference type="GO" id="GO:0016020">
    <property type="term" value="C:membrane"/>
    <property type="evidence" value="ECO:0007669"/>
    <property type="project" value="UniProtKB-SubCell"/>
</dbReference>
<reference evidence="7" key="1">
    <citation type="submission" date="2022-10" db="EMBL/GenBank/DDBJ databases">
        <authorList>
            <person name="Yu W.X."/>
        </authorList>
    </citation>
    <scope>NUCLEOTIDE SEQUENCE</scope>
    <source>
        <strain evidence="7">AAT</strain>
    </source>
</reference>
<dbReference type="EMBL" id="JAPDPJ010000007">
    <property type="protein sequence ID" value="MCW3785907.1"/>
    <property type="molecule type" value="Genomic_DNA"/>
</dbReference>
<dbReference type="NCBIfam" id="TIGR01352">
    <property type="entry name" value="tonB_Cterm"/>
    <property type="match status" value="1"/>
</dbReference>
<feature type="region of interest" description="Disordered" evidence="5">
    <location>
        <begin position="51"/>
        <end position="224"/>
    </location>
</feature>
<evidence type="ECO:0000256" key="1">
    <source>
        <dbReference type="ARBA" id="ARBA00004167"/>
    </source>
</evidence>
<gene>
    <name evidence="7" type="ORF">OM075_05480</name>
</gene>
<comment type="subcellular location">
    <subcellularLocation>
        <location evidence="1">Membrane</location>
        <topology evidence="1">Single-pass membrane protein</topology>
    </subcellularLocation>
</comment>
<keyword evidence="2 6" id="KW-0812">Transmembrane</keyword>
<feature type="compositionally biased region" description="Polar residues" evidence="5">
    <location>
        <begin position="202"/>
        <end position="216"/>
    </location>
</feature>
<name>A0AAE3M315_9BACT</name>